<dbReference type="AlphaFoldDB" id="A0A0M3TBD6"/>
<dbReference type="FunFam" id="3.40.50.170:FF:000008">
    <property type="entry name" value="Phosphoribosylglycinamide formyltransferase"/>
    <property type="match status" value="1"/>
</dbReference>
<comment type="caution">
    <text evidence="6">Lacks conserved residue(s) required for the propagation of feature annotation.</text>
</comment>
<dbReference type="GO" id="GO:0004644">
    <property type="term" value="F:phosphoribosylglycinamide formyltransferase activity"/>
    <property type="evidence" value="ECO:0007669"/>
    <property type="project" value="UniProtKB-UniRule"/>
</dbReference>
<feature type="site" description="Raises pKa of active site His" evidence="6">
    <location>
        <position position="163"/>
    </location>
</feature>
<dbReference type="NCBIfam" id="TIGR00639">
    <property type="entry name" value="PurN"/>
    <property type="match status" value="1"/>
</dbReference>
<feature type="domain" description="Formyl transferase N-terminal" evidence="7">
    <location>
        <begin position="22"/>
        <end position="200"/>
    </location>
</feature>
<dbReference type="Gene3D" id="3.40.50.170">
    <property type="entry name" value="Formyl transferase, N-terminal domain"/>
    <property type="match status" value="1"/>
</dbReference>
<dbReference type="EC" id="2.1.2.2" evidence="6"/>
<gene>
    <name evidence="6" type="primary">purN</name>
    <name evidence="8" type="ORF">AL705_02245</name>
</gene>
<keyword evidence="3 6" id="KW-0658">Purine biosynthesis</keyword>
<comment type="pathway">
    <text evidence="1 6">Purine metabolism; IMP biosynthesis via de novo pathway; N(2)-formyl-N(1)-(5-phospho-D-ribosyl)glycinamide from N(1)-(5-phospho-D-ribosyl)glycinamide (10-formyl THF route): step 1/1.</text>
</comment>
<dbReference type="PATRIC" id="fig|1562462.4.peg.463"/>
<dbReference type="CDD" id="cd08645">
    <property type="entry name" value="FMT_core_GART"/>
    <property type="match status" value="1"/>
</dbReference>
<evidence type="ECO:0000256" key="3">
    <source>
        <dbReference type="ARBA" id="ARBA00022755"/>
    </source>
</evidence>
<protein>
    <recommendedName>
        <fullName evidence="6">Phosphoribosylglycinamide formyltransferase</fullName>
        <ecNumber evidence="6">2.1.2.2</ecNumber>
    </recommendedName>
    <alternativeName>
        <fullName evidence="6">5'-phosphoribosylglycinamide transformylase</fullName>
    </alternativeName>
    <alternativeName>
        <fullName evidence="6">GAR transformylase</fullName>
        <shortName evidence="6">GART</shortName>
    </alternativeName>
</protein>
<evidence type="ECO:0000256" key="5">
    <source>
        <dbReference type="ARBA" id="ARBA00047664"/>
    </source>
</evidence>
<dbReference type="InterPro" id="IPR001555">
    <property type="entry name" value="GART_AS"/>
</dbReference>
<dbReference type="InterPro" id="IPR002376">
    <property type="entry name" value="Formyl_transf_N"/>
</dbReference>
<dbReference type="EMBL" id="CP012390">
    <property type="protein sequence ID" value="ALE18700.1"/>
    <property type="molecule type" value="Genomic_DNA"/>
</dbReference>
<feature type="binding site" evidence="6">
    <location>
        <position position="125"/>
    </location>
    <ligand>
        <name>(6R)-10-formyltetrahydrofolate</name>
        <dbReference type="ChEBI" id="CHEBI:195366"/>
    </ligand>
</feature>
<dbReference type="GO" id="GO:0006189">
    <property type="term" value="P:'de novo' IMP biosynthetic process"/>
    <property type="evidence" value="ECO:0007669"/>
    <property type="project" value="UniProtKB-UniRule"/>
</dbReference>
<evidence type="ECO:0000313" key="9">
    <source>
        <dbReference type="Proteomes" id="UP000068137"/>
    </source>
</evidence>
<dbReference type="KEGG" id="cbq:AL705_02245"/>
<evidence type="ECO:0000256" key="4">
    <source>
        <dbReference type="ARBA" id="ARBA00038440"/>
    </source>
</evidence>
<dbReference type="PROSITE" id="PS00373">
    <property type="entry name" value="GART"/>
    <property type="match status" value="1"/>
</dbReference>
<dbReference type="GO" id="GO:0005829">
    <property type="term" value="C:cytosol"/>
    <property type="evidence" value="ECO:0007669"/>
    <property type="project" value="TreeGrafter"/>
</dbReference>
<accession>A0A0M3TBD6</accession>
<keyword evidence="2 6" id="KW-0808">Transferase</keyword>
<dbReference type="InterPro" id="IPR004607">
    <property type="entry name" value="GART"/>
</dbReference>
<comment type="similarity">
    <text evidence="4 6">Belongs to the GART family.</text>
</comment>
<dbReference type="Pfam" id="PF00551">
    <property type="entry name" value="Formyl_trans_N"/>
    <property type="match status" value="1"/>
</dbReference>
<evidence type="ECO:0000256" key="2">
    <source>
        <dbReference type="ARBA" id="ARBA00022679"/>
    </source>
</evidence>
<dbReference type="UniPathway" id="UPA00074">
    <property type="reaction ID" value="UER00126"/>
</dbReference>
<comment type="catalytic activity">
    <reaction evidence="5 6">
        <text>N(1)-(5-phospho-beta-D-ribosyl)glycinamide + (6R)-10-formyltetrahydrofolate = N(2)-formyl-N(1)-(5-phospho-beta-D-ribosyl)glycinamide + (6S)-5,6,7,8-tetrahydrofolate + H(+)</text>
        <dbReference type="Rhea" id="RHEA:15053"/>
        <dbReference type="ChEBI" id="CHEBI:15378"/>
        <dbReference type="ChEBI" id="CHEBI:57453"/>
        <dbReference type="ChEBI" id="CHEBI:143788"/>
        <dbReference type="ChEBI" id="CHEBI:147286"/>
        <dbReference type="ChEBI" id="CHEBI:195366"/>
        <dbReference type="EC" id="2.1.2.2"/>
    </reaction>
</comment>
<dbReference type="PANTHER" id="PTHR43369:SF2">
    <property type="entry name" value="PHOSPHORIBOSYLGLYCINAMIDE FORMYLTRANSFERASE"/>
    <property type="match status" value="1"/>
</dbReference>
<dbReference type="InterPro" id="IPR036477">
    <property type="entry name" value="Formyl_transf_N_sf"/>
</dbReference>
<organism evidence="8 9">
    <name type="scientific">Lawsonella clevelandensis</name>
    <dbReference type="NCBI Taxonomy" id="1528099"/>
    <lineage>
        <taxon>Bacteria</taxon>
        <taxon>Bacillati</taxon>
        <taxon>Actinomycetota</taxon>
        <taxon>Actinomycetes</taxon>
        <taxon>Mycobacteriales</taxon>
        <taxon>Lawsonellaceae</taxon>
        <taxon>Lawsonella</taxon>
    </lineage>
</organism>
<feature type="binding site" evidence="6">
    <location>
        <position position="83"/>
    </location>
    <ligand>
        <name>(6R)-10-formyltetrahydrofolate</name>
        <dbReference type="ChEBI" id="CHEBI:195366"/>
    </ligand>
</feature>
<feature type="active site" description="Proton donor" evidence="6">
    <location>
        <position position="127"/>
    </location>
</feature>
<dbReference type="Proteomes" id="UP000068137">
    <property type="component" value="Chromosome"/>
</dbReference>
<evidence type="ECO:0000256" key="6">
    <source>
        <dbReference type="HAMAP-Rule" id="MF_01930"/>
    </source>
</evidence>
<evidence type="ECO:0000313" key="8">
    <source>
        <dbReference type="EMBL" id="ALE18700.1"/>
    </source>
</evidence>
<dbReference type="PANTHER" id="PTHR43369">
    <property type="entry name" value="PHOSPHORIBOSYLGLYCINAMIDE FORMYLTRANSFERASE"/>
    <property type="match status" value="1"/>
</dbReference>
<name>A0A0M3TBD6_9ACTN</name>
<comment type="function">
    <text evidence="6">Catalyzes the transfer of a formyl group from 10-formyltetrahydrofolate to 5-phospho-ribosyl-glycinamide (GAR), producing 5-phospho-ribosyl-N-formylglycinamide (FGAR) and tetrahydrofolate.</text>
</comment>
<dbReference type="STRING" id="1528099.AL705_02245"/>
<proteinExistence type="inferred from homology"/>
<dbReference type="HAMAP" id="MF_01930">
    <property type="entry name" value="PurN"/>
    <property type="match status" value="1"/>
</dbReference>
<reference evidence="8 9" key="1">
    <citation type="journal article" date="2015" name="Genome Announc.">
        <title>Complete Genome Sequences for Two Strains of a Novel Fastidious, Partially Acid-Fast, Gram-Positive Corynebacterineae Bacterium, Derived from Human Clinical Samples.</title>
        <authorList>
            <person name="Nicholson A.C."/>
            <person name="Bell M."/>
            <person name="Humrighouse B.W."/>
            <person name="McQuiston J.R."/>
        </authorList>
    </citation>
    <scope>NUCLEOTIDE SEQUENCE [LARGE SCALE GENOMIC DNA]</scope>
    <source>
        <strain evidence="8 9">X1698</strain>
    </source>
</reference>
<evidence type="ECO:0000256" key="1">
    <source>
        <dbReference type="ARBA" id="ARBA00005054"/>
    </source>
</evidence>
<sequence>MALSERFGVSAVDPASSPHKLRLVVLVSGVGSLMNSVVEATHNPAYPAEIVAVGADRPCAGLERAAAVGLDTFLVNFADYDNRDDWDAALANAIRAYRPDLVISAGFMRITGKNVLSAFGGRFINTHPALLPAFKGAHAVEDALAYGVKYTGSSIHLVDEGVDTGPLLAQEPVPVLPDDTVEALHDRIKIVERRLLCDVIADIATNGPSARVTRTQ</sequence>
<dbReference type="OrthoDB" id="9806170at2"/>
<evidence type="ECO:0000259" key="7">
    <source>
        <dbReference type="Pfam" id="PF00551"/>
    </source>
</evidence>
<dbReference type="SUPFAM" id="SSF53328">
    <property type="entry name" value="Formyltransferase"/>
    <property type="match status" value="1"/>
</dbReference>